<organism evidence="1 2">
    <name type="scientific">Tenacibaculum dicentrarchi</name>
    <dbReference type="NCBI Taxonomy" id="669041"/>
    <lineage>
        <taxon>Bacteria</taxon>
        <taxon>Pseudomonadati</taxon>
        <taxon>Bacteroidota</taxon>
        <taxon>Flavobacteriia</taxon>
        <taxon>Flavobacteriales</taxon>
        <taxon>Flavobacteriaceae</taxon>
        <taxon>Tenacibaculum</taxon>
    </lineage>
</organism>
<evidence type="ECO:0000313" key="2">
    <source>
        <dbReference type="Proteomes" id="UP001497514"/>
    </source>
</evidence>
<accession>A0ABM9P257</accession>
<name>A0ABM9P257_9FLAO</name>
<dbReference type="Proteomes" id="UP001497514">
    <property type="component" value="Chromosome"/>
</dbReference>
<protein>
    <submittedName>
        <fullName evidence="1">Uncharacterized protein</fullName>
    </submittedName>
</protein>
<evidence type="ECO:0000313" key="1">
    <source>
        <dbReference type="EMBL" id="CAL2087734.1"/>
    </source>
</evidence>
<reference evidence="1 2" key="1">
    <citation type="submission" date="2024-05" db="EMBL/GenBank/DDBJ databases">
        <authorList>
            <person name="Duchaud E."/>
        </authorList>
    </citation>
    <scope>NUCLEOTIDE SEQUENCE [LARGE SCALE GENOMIC DNA]</scope>
    <source>
        <strain evidence="1">Ena-SAMPLE-TAB-13-05-2024-13:56:06:370-140309</strain>
    </source>
</reference>
<gene>
    <name evidence="1" type="ORF">TD3509T_2279</name>
</gene>
<sequence>MNKLIVFFIFLINYTTINSQEIDRLIDKITPNLCECIQKIENYKNLKIEFTNCQNIIKKKFNLTKKEADIYNIEIKKKNYLKSKILTSLSSKCCYFNKLSFDFLNQKILKKTILKSKIDSIITNKYVEGKKLSEYNDLFGYISFKVKIEKIKKENCDFITKIYVKKNSLKFRITSFFDKNITISDDEYYIFGHIESSPDGFFIQKNNDNEPYVFIHNVVNLRTLEMRGIDELL</sequence>
<dbReference type="RefSeq" id="WP_101903327.1">
    <property type="nucleotide sequence ID" value="NZ_OZ038524.1"/>
</dbReference>
<proteinExistence type="predicted"/>
<keyword evidence="2" id="KW-1185">Reference proteome</keyword>
<dbReference type="EMBL" id="OZ038524">
    <property type="protein sequence ID" value="CAL2087734.1"/>
    <property type="molecule type" value="Genomic_DNA"/>
</dbReference>